<dbReference type="InterPro" id="IPR006615">
    <property type="entry name" value="Pept_C19_DUSP"/>
</dbReference>
<dbReference type="Proteomes" id="UP000030755">
    <property type="component" value="Unassembled WGS sequence"/>
</dbReference>
<reference evidence="5" key="2">
    <citation type="journal article" date="2018" name="Nat. Microbiol.">
        <title>Leveraging single-cell genomics to expand the fungal tree of life.</title>
        <authorList>
            <person name="Ahrendt S.R."/>
            <person name="Quandt C.A."/>
            <person name="Ciobanu D."/>
            <person name="Clum A."/>
            <person name="Salamov A."/>
            <person name="Andreopoulos B."/>
            <person name="Cheng J.F."/>
            <person name="Woyke T."/>
            <person name="Pelin A."/>
            <person name="Henrissat B."/>
            <person name="Reynolds N.K."/>
            <person name="Benny G.L."/>
            <person name="Smith M.E."/>
            <person name="James T.Y."/>
            <person name="Grigoriev I.V."/>
        </authorList>
    </citation>
    <scope>NUCLEOTIDE SEQUENCE [LARGE SCALE GENOMIC DNA]</scope>
    <source>
        <strain evidence="5">CSF55</strain>
    </source>
</reference>
<dbReference type="EMBL" id="KE561324">
    <property type="protein sequence ID" value="EPZ31036.1"/>
    <property type="molecule type" value="Genomic_DNA"/>
</dbReference>
<accession>A0A075AMV9</accession>
<organism evidence="2 4">
    <name type="scientific">Rozella allomycis (strain CSF55)</name>
    <dbReference type="NCBI Taxonomy" id="988480"/>
    <lineage>
        <taxon>Eukaryota</taxon>
        <taxon>Fungi</taxon>
        <taxon>Fungi incertae sedis</taxon>
        <taxon>Cryptomycota</taxon>
        <taxon>Cryptomycota incertae sedis</taxon>
        <taxon>Rozella</taxon>
    </lineage>
</organism>
<name>A0A075AMV9_ROZAC</name>
<evidence type="ECO:0000313" key="3">
    <source>
        <dbReference type="EMBL" id="RKP20430.1"/>
    </source>
</evidence>
<dbReference type="HOGENOM" id="CLU_1571536_0_0_1"/>
<evidence type="ECO:0000313" key="4">
    <source>
        <dbReference type="Proteomes" id="UP000030755"/>
    </source>
</evidence>
<proteinExistence type="predicted"/>
<dbReference type="Proteomes" id="UP000281549">
    <property type="component" value="Unassembled WGS sequence"/>
</dbReference>
<dbReference type="EMBL" id="ML005065">
    <property type="protein sequence ID" value="RKP20430.1"/>
    <property type="molecule type" value="Genomic_DNA"/>
</dbReference>
<feature type="domain" description="DUSP" evidence="1">
    <location>
        <begin position="53"/>
        <end position="154"/>
    </location>
</feature>
<dbReference type="Gene3D" id="3.30.2230.10">
    <property type="entry name" value="DUSP-like"/>
    <property type="match status" value="1"/>
</dbReference>
<dbReference type="InterPro" id="IPR035927">
    <property type="entry name" value="DUSP-like_sf"/>
</dbReference>
<evidence type="ECO:0000259" key="1">
    <source>
        <dbReference type="PROSITE" id="PS51283"/>
    </source>
</evidence>
<evidence type="ECO:0000313" key="5">
    <source>
        <dbReference type="Proteomes" id="UP000281549"/>
    </source>
</evidence>
<evidence type="ECO:0000313" key="2">
    <source>
        <dbReference type="EMBL" id="EPZ31036.1"/>
    </source>
</evidence>
<sequence>MHYLKELNPSLQEGLVDRIPRNVFEYFVRTYGSDDPNSYEELEKCEICRDIEIKLDEKRKKMTDEIKNAKAEESDTYFHVNINWLKKYEKFLLGDKEPGTISNASIVDNGRIRKNLTRGIHYRSLTKSVWDLLYNEYGADYFITGTDLSIYNSKLDNLKPSKDCTIEIKE</sequence>
<reference evidence="2 4" key="1">
    <citation type="journal article" date="2013" name="Curr. Biol.">
        <title>Shared signatures of parasitism and phylogenomics unite Cryptomycota and microsporidia.</title>
        <authorList>
            <person name="James T.Y."/>
            <person name="Pelin A."/>
            <person name="Bonen L."/>
            <person name="Ahrendt S."/>
            <person name="Sain D."/>
            <person name="Corradi N."/>
            <person name="Stajich J.E."/>
        </authorList>
    </citation>
    <scope>NUCLEOTIDE SEQUENCE [LARGE SCALE GENOMIC DNA]</scope>
    <source>
        <strain evidence="2">CSF55</strain>
        <strain evidence="2">CSF55</strain>
    </source>
</reference>
<gene>
    <name evidence="2" type="ORF">O9G_001510</name>
    <name evidence="3" type="ORF">ROZALSC1DRAFT_28083</name>
</gene>
<reference evidence="3" key="3">
    <citation type="submission" date="2018-08" db="EMBL/GenBank/DDBJ databases">
        <title>Leveraging single-cell genomics to expand the Fungal Tree of Life.</title>
        <authorList>
            <consortium name="DOE Joint Genome Institute"/>
            <person name="Ahrendt S.R."/>
            <person name="Quandt C.A."/>
            <person name="Ciobanu D."/>
            <person name="Clum A."/>
            <person name="Salamov A."/>
            <person name="Andreopoulos B."/>
            <person name="Cheng J.-F."/>
            <person name="Woyke T."/>
            <person name="Pelin A."/>
            <person name="Henrissat B."/>
            <person name="Reynolds N."/>
            <person name="Benny G.L."/>
            <person name="Smith M.E."/>
            <person name="James T.Y."/>
            <person name="Grigoriev I.V."/>
        </authorList>
    </citation>
    <scope>NUCLEOTIDE SEQUENCE</scope>
    <source>
        <strain evidence="3">CSF55</strain>
    </source>
</reference>
<protein>
    <recommendedName>
        <fullName evidence="1">DUSP domain-containing protein</fullName>
    </recommendedName>
</protein>
<dbReference type="AlphaFoldDB" id="A0A075AMV9"/>
<keyword evidence="4" id="KW-1185">Reference proteome</keyword>
<dbReference type="PROSITE" id="PS51283">
    <property type="entry name" value="DUSP"/>
    <property type="match status" value="1"/>
</dbReference>
<dbReference type="GO" id="GO:0004843">
    <property type="term" value="F:cysteine-type deubiquitinase activity"/>
    <property type="evidence" value="ECO:0007669"/>
    <property type="project" value="InterPro"/>
</dbReference>
<dbReference type="STRING" id="988480.A0A075AMV9"/>
<dbReference type="SUPFAM" id="SSF143791">
    <property type="entry name" value="DUSP-like"/>
    <property type="match status" value="1"/>
</dbReference>
<dbReference type="Pfam" id="PF06337">
    <property type="entry name" value="DUSP"/>
    <property type="match status" value="1"/>
</dbReference>